<comment type="catalytic activity">
    <reaction evidence="1">
        <text>ATP + protein L-histidine = ADP + protein N-phospho-L-histidine.</text>
        <dbReference type="EC" id="2.7.13.3"/>
    </reaction>
</comment>
<evidence type="ECO:0000256" key="2">
    <source>
        <dbReference type="ARBA" id="ARBA00004651"/>
    </source>
</evidence>
<dbReference type="InterPro" id="IPR029151">
    <property type="entry name" value="Sensor-like_sf"/>
</dbReference>
<dbReference type="GO" id="GO:0006355">
    <property type="term" value="P:regulation of DNA-templated transcription"/>
    <property type="evidence" value="ECO:0007669"/>
    <property type="project" value="InterPro"/>
</dbReference>
<evidence type="ECO:0000256" key="3">
    <source>
        <dbReference type="ARBA" id="ARBA00012438"/>
    </source>
</evidence>
<dbReference type="FunFam" id="1.10.287.130:FF:000011">
    <property type="entry name" value="Sensor histidine kinase DcuS"/>
    <property type="match status" value="1"/>
</dbReference>
<evidence type="ECO:0000259" key="15">
    <source>
        <dbReference type="PROSITE" id="PS50109"/>
    </source>
</evidence>
<dbReference type="InterPro" id="IPR005467">
    <property type="entry name" value="His_kinase_dom"/>
</dbReference>
<protein>
    <recommendedName>
        <fullName evidence="3">histidine kinase</fullName>
        <ecNumber evidence="3">2.7.13.3</ecNumber>
    </recommendedName>
</protein>
<evidence type="ECO:0000313" key="18">
    <source>
        <dbReference type="Proteomes" id="UP000077384"/>
    </source>
</evidence>
<dbReference type="Proteomes" id="UP000093694">
    <property type="component" value="Unassembled WGS sequence"/>
</dbReference>
<keyword evidence="4" id="KW-1003">Cell membrane</keyword>
<evidence type="ECO:0000313" key="17">
    <source>
        <dbReference type="EMBL" id="OBR90473.1"/>
    </source>
</evidence>
<dbReference type="FunFam" id="3.30.450.20:FF:000018">
    <property type="entry name" value="Sensor histidine kinase DcuS"/>
    <property type="match status" value="1"/>
</dbReference>
<keyword evidence="11 14" id="KW-1133">Transmembrane helix</keyword>
<evidence type="ECO:0000313" key="19">
    <source>
        <dbReference type="Proteomes" id="UP000093694"/>
    </source>
</evidence>
<comment type="subcellular location">
    <subcellularLocation>
        <location evidence="2">Cell membrane</location>
        <topology evidence="2">Multi-pass membrane protein</topology>
    </subcellularLocation>
</comment>
<feature type="domain" description="Histidine kinase" evidence="15">
    <location>
        <begin position="429"/>
        <end position="529"/>
    </location>
</feature>
<dbReference type="EMBL" id="LITQ01000015">
    <property type="protein sequence ID" value="OAA92985.1"/>
    <property type="molecule type" value="Genomic_DNA"/>
</dbReference>
<dbReference type="GO" id="GO:0005886">
    <property type="term" value="C:plasma membrane"/>
    <property type="evidence" value="ECO:0007669"/>
    <property type="project" value="UniProtKB-SubCell"/>
</dbReference>
<gene>
    <name evidence="16" type="primary">dcuS_1</name>
    <name evidence="17" type="synonym">dcuS</name>
    <name evidence="17" type="ORF">CLCOS_40320</name>
    <name evidence="16" type="ORF">WX73_00302</name>
</gene>
<evidence type="ECO:0000256" key="1">
    <source>
        <dbReference type="ARBA" id="ARBA00000085"/>
    </source>
</evidence>
<dbReference type="InterPro" id="IPR035965">
    <property type="entry name" value="PAS-like_dom_sf"/>
</dbReference>
<evidence type="ECO:0000256" key="14">
    <source>
        <dbReference type="SAM" id="Phobius"/>
    </source>
</evidence>
<feature type="transmembrane region" description="Helical" evidence="14">
    <location>
        <begin position="174"/>
        <end position="195"/>
    </location>
</feature>
<dbReference type="CDD" id="cd16915">
    <property type="entry name" value="HATPase_DpiB-CitA-like"/>
    <property type="match status" value="1"/>
</dbReference>
<dbReference type="SMART" id="SM00387">
    <property type="entry name" value="HATPase_c"/>
    <property type="match status" value="1"/>
</dbReference>
<sequence>MRIKKPRLTLQTTITLLVCGVVAISLLVTDVLISAKISSNAEKSLSNKASYIARMAASSPTIIESLSDKKNEKIIQELANKIRKSTDVEFVVVTDMKGIRKSHPDINQLGKHFVGGDDVEVLKGHEYVSTAEGTLGKSLRAFVPIFTADGKQVGMVCVGISLNTVQQAVSQSRMIIYLGIGIGFIVGVIGAMLLAKSIKKTMFGLEPWKIAKLLEEQNAMLYSIREGVITVDENCRITLVNEEAARIFNKAGITNLIGEKAEDCVPNTRLNHILKTGQPEFDQVQDLRGIKILTNRMPILVNKKIVGAISTFRDKTEMKVLAEQLTGVKQYAGALRAQTHEFMNKLHVILGMLHMKCYDELTNYINGIANKYQEEIGFIVRHVKDPVLAGFILGKMSYAREINVKLKVCEDCFIPEPENPELTHEVVTILGNLLENAVEAVKDSKEKIINLTLLYEKETLTIEVNDSGSGIDEDTKEKLFIKGYSTKGNDRGLGLYLVQKSVERLGGEIEIYSELGKGTLFSIYIPYKSKERMVND</sequence>
<dbReference type="Gene3D" id="3.30.450.20">
    <property type="entry name" value="PAS domain"/>
    <property type="match status" value="2"/>
</dbReference>
<keyword evidence="6 16" id="KW-0808">Transferase</keyword>
<dbReference type="GO" id="GO:0000155">
    <property type="term" value="F:phosphorelay sensor kinase activity"/>
    <property type="evidence" value="ECO:0007669"/>
    <property type="project" value="InterPro"/>
</dbReference>
<proteinExistence type="predicted"/>
<evidence type="ECO:0000256" key="12">
    <source>
        <dbReference type="ARBA" id="ARBA00023012"/>
    </source>
</evidence>
<dbReference type="AlphaFoldDB" id="A0A162JBC2"/>
<dbReference type="InterPro" id="IPR004358">
    <property type="entry name" value="Sig_transdc_His_kin-like_C"/>
</dbReference>
<dbReference type="Pfam" id="PF02518">
    <property type="entry name" value="HATPase_c"/>
    <property type="match status" value="1"/>
</dbReference>
<dbReference type="SUPFAM" id="SSF103190">
    <property type="entry name" value="Sensory domain-like"/>
    <property type="match status" value="1"/>
</dbReference>
<dbReference type="InterPro" id="IPR039506">
    <property type="entry name" value="SPOB_a"/>
</dbReference>
<dbReference type="RefSeq" id="WP_063601125.1">
    <property type="nucleotide sequence ID" value="NZ_LITQ01000015.1"/>
</dbReference>
<dbReference type="InterPro" id="IPR036890">
    <property type="entry name" value="HATPase_C_sf"/>
</dbReference>
<evidence type="ECO:0000313" key="16">
    <source>
        <dbReference type="EMBL" id="OAA92985.1"/>
    </source>
</evidence>
<dbReference type="SUPFAM" id="SSF55874">
    <property type="entry name" value="ATPase domain of HSP90 chaperone/DNA topoisomerase II/histidine kinase"/>
    <property type="match status" value="1"/>
</dbReference>
<keyword evidence="12" id="KW-0902">Two-component regulatory system</keyword>
<dbReference type="InterPro" id="IPR033463">
    <property type="entry name" value="sCache_3"/>
</dbReference>
<evidence type="ECO:0000256" key="6">
    <source>
        <dbReference type="ARBA" id="ARBA00022679"/>
    </source>
</evidence>
<evidence type="ECO:0000256" key="4">
    <source>
        <dbReference type="ARBA" id="ARBA00022475"/>
    </source>
</evidence>
<dbReference type="PRINTS" id="PR00344">
    <property type="entry name" value="BCTRLSENSOR"/>
</dbReference>
<dbReference type="InterPro" id="IPR003594">
    <property type="entry name" value="HATPase_dom"/>
</dbReference>
<keyword evidence="8" id="KW-0547">Nucleotide-binding</keyword>
<dbReference type="Pfam" id="PF17203">
    <property type="entry name" value="sCache_3_2"/>
    <property type="match status" value="1"/>
</dbReference>
<accession>A0A162JBC2</accession>
<evidence type="ECO:0000256" key="11">
    <source>
        <dbReference type="ARBA" id="ARBA00022989"/>
    </source>
</evidence>
<reference evidence="17 19" key="2">
    <citation type="journal article" date="2016" name="Front. Microbiol.">
        <title>Industrial Acetogenic Biocatalysts: A Comparative Metabolic and Genomic Analysis.</title>
        <authorList>
            <person name="Bengelsdorf F."/>
            <person name="Poehlein A."/>
            <person name="Sonja S."/>
            <person name="Erz C."/>
            <person name="Hummel T."/>
            <person name="Hoffmeister S."/>
            <person name="Daniel R."/>
            <person name="Durre P."/>
        </authorList>
    </citation>
    <scope>NUCLEOTIDE SEQUENCE [LARGE SCALE GENOMIC DNA]</scope>
    <source>
        <strain evidence="17 19">PTA-10522</strain>
    </source>
</reference>
<keyword evidence="13 14" id="KW-0472">Membrane</keyword>
<dbReference type="PROSITE" id="PS50109">
    <property type="entry name" value="HIS_KIN"/>
    <property type="match status" value="1"/>
</dbReference>
<reference evidence="16 18" key="1">
    <citation type="journal article" date="2015" name="Biotechnol. Bioeng.">
        <title>Genome sequence and phenotypic characterization of Caulobacter segnis.</title>
        <authorList>
            <person name="Patel S."/>
            <person name="Fletcher B."/>
            <person name="Scott D.C."/>
            <person name="Ely B."/>
        </authorList>
    </citation>
    <scope>NUCLEOTIDE SEQUENCE [LARGE SCALE GENOMIC DNA]</scope>
    <source>
        <strain evidence="16 18">PS02</strain>
    </source>
</reference>
<keyword evidence="7 14" id="KW-0812">Transmembrane</keyword>
<dbReference type="GO" id="GO:0005524">
    <property type="term" value="F:ATP binding"/>
    <property type="evidence" value="ECO:0007669"/>
    <property type="project" value="UniProtKB-KW"/>
</dbReference>
<dbReference type="SUPFAM" id="SSF55890">
    <property type="entry name" value="Sporulation response regulatory protein Spo0B"/>
    <property type="match status" value="1"/>
</dbReference>
<evidence type="ECO:0000256" key="10">
    <source>
        <dbReference type="ARBA" id="ARBA00022840"/>
    </source>
</evidence>
<evidence type="ECO:0000256" key="5">
    <source>
        <dbReference type="ARBA" id="ARBA00022553"/>
    </source>
</evidence>
<evidence type="ECO:0000256" key="7">
    <source>
        <dbReference type="ARBA" id="ARBA00022692"/>
    </source>
</evidence>
<comment type="caution">
    <text evidence="16">The sequence shown here is derived from an EMBL/GenBank/DDBJ whole genome shotgun (WGS) entry which is preliminary data.</text>
</comment>
<dbReference type="Pfam" id="PF00989">
    <property type="entry name" value="PAS"/>
    <property type="match status" value="1"/>
</dbReference>
<organism evidence="16 18">
    <name type="scientific">Clostridium coskatii</name>
    <dbReference type="NCBI Taxonomy" id="1705578"/>
    <lineage>
        <taxon>Bacteria</taxon>
        <taxon>Bacillati</taxon>
        <taxon>Bacillota</taxon>
        <taxon>Clostridia</taxon>
        <taxon>Eubacteriales</taxon>
        <taxon>Clostridiaceae</taxon>
        <taxon>Clostridium</taxon>
    </lineage>
</organism>
<dbReference type="SUPFAM" id="SSF55785">
    <property type="entry name" value="PYP-like sensor domain (PAS domain)"/>
    <property type="match status" value="1"/>
</dbReference>
<dbReference type="EMBL" id="LROR01000095">
    <property type="protein sequence ID" value="OBR90473.1"/>
    <property type="molecule type" value="Genomic_DNA"/>
</dbReference>
<dbReference type="Gene3D" id="3.30.565.10">
    <property type="entry name" value="Histidine kinase-like ATPase, C-terminal domain"/>
    <property type="match status" value="1"/>
</dbReference>
<dbReference type="PANTHER" id="PTHR43547:SF10">
    <property type="entry name" value="SENSOR HISTIDINE KINASE DCUS"/>
    <property type="match status" value="1"/>
</dbReference>
<keyword evidence="5" id="KW-0597">Phosphoprotein</keyword>
<evidence type="ECO:0000256" key="8">
    <source>
        <dbReference type="ARBA" id="ARBA00022741"/>
    </source>
</evidence>
<dbReference type="PATRIC" id="fig|1705578.3.peg.686"/>
<dbReference type="InterPro" id="IPR013767">
    <property type="entry name" value="PAS_fold"/>
</dbReference>
<keyword evidence="9 16" id="KW-0418">Kinase</keyword>
<dbReference type="NCBIfam" id="NF008298">
    <property type="entry name" value="PRK11086.1"/>
    <property type="match status" value="1"/>
</dbReference>
<dbReference type="Proteomes" id="UP000077384">
    <property type="component" value="Unassembled WGS sequence"/>
</dbReference>
<keyword evidence="19" id="KW-1185">Reference proteome</keyword>
<dbReference type="Pfam" id="PF14689">
    <property type="entry name" value="SPOB_a"/>
    <property type="match status" value="1"/>
</dbReference>
<evidence type="ECO:0000256" key="13">
    <source>
        <dbReference type="ARBA" id="ARBA00023136"/>
    </source>
</evidence>
<dbReference type="Gene3D" id="1.10.287.130">
    <property type="match status" value="1"/>
</dbReference>
<name>A0A162JBC2_9CLOT</name>
<dbReference type="InterPro" id="IPR016120">
    <property type="entry name" value="Sig_transdc_His_kin_SpoOB"/>
</dbReference>
<evidence type="ECO:0000256" key="9">
    <source>
        <dbReference type="ARBA" id="ARBA00022777"/>
    </source>
</evidence>
<keyword evidence="10" id="KW-0067">ATP-binding</keyword>
<dbReference type="PANTHER" id="PTHR43547">
    <property type="entry name" value="TWO-COMPONENT HISTIDINE KINASE"/>
    <property type="match status" value="1"/>
</dbReference>
<dbReference type="EC" id="2.7.13.3" evidence="3"/>